<proteinExistence type="predicted"/>
<accession>A0ABU5F882</accession>
<dbReference type="EMBL" id="JAXBLV010000217">
    <property type="protein sequence ID" value="MDY3562573.1"/>
    <property type="molecule type" value="Genomic_DNA"/>
</dbReference>
<dbReference type="RefSeq" id="WP_320688886.1">
    <property type="nucleotide sequence ID" value="NZ_JAXBLV010000217.1"/>
</dbReference>
<dbReference type="Proteomes" id="UP001272242">
    <property type="component" value="Unassembled WGS sequence"/>
</dbReference>
<comment type="caution">
    <text evidence="1">The sequence shown here is derived from an EMBL/GenBank/DDBJ whole genome shotgun (WGS) entry which is preliminary data.</text>
</comment>
<evidence type="ECO:0008006" key="3">
    <source>
        <dbReference type="Google" id="ProtNLM"/>
    </source>
</evidence>
<gene>
    <name evidence="1" type="ORF">R5W23_004039</name>
</gene>
<reference evidence="2" key="1">
    <citation type="journal article" date="2023" name="Mar. Drugs">
        <title>Gemmata algarum, a Novel Planctomycete Isolated from an Algal Mat, Displays Antimicrobial Activity.</title>
        <authorList>
            <person name="Kumar G."/>
            <person name="Kallscheuer N."/>
            <person name="Kashif M."/>
            <person name="Ahamad S."/>
            <person name="Jagadeeshwari U."/>
            <person name="Pannikurungottu S."/>
            <person name="Haufschild T."/>
            <person name="Kabuu M."/>
            <person name="Sasikala C."/>
            <person name="Jogler C."/>
            <person name="Ramana C."/>
        </authorList>
    </citation>
    <scope>NUCLEOTIDE SEQUENCE [LARGE SCALE GENOMIC DNA]</scope>
    <source>
        <strain evidence="2">JC673</strain>
    </source>
</reference>
<evidence type="ECO:0000313" key="2">
    <source>
        <dbReference type="Proteomes" id="UP001272242"/>
    </source>
</evidence>
<protein>
    <recommendedName>
        <fullName evidence="3">RiboL-PSP-HEPN domain-containing protein</fullName>
    </recommendedName>
</protein>
<keyword evidence="2" id="KW-1185">Reference proteome</keyword>
<evidence type="ECO:0000313" key="1">
    <source>
        <dbReference type="EMBL" id="MDY3562573.1"/>
    </source>
</evidence>
<organism evidence="1 2">
    <name type="scientific">Gemmata algarum</name>
    <dbReference type="NCBI Taxonomy" id="2975278"/>
    <lineage>
        <taxon>Bacteria</taxon>
        <taxon>Pseudomonadati</taxon>
        <taxon>Planctomycetota</taxon>
        <taxon>Planctomycetia</taxon>
        <taxon>Gemmatales</taxon>
        <taxon>Gemmataceae</taxon>
        <taxon>Gemmata</taxon>
    </lineage>
</organism>
<name>A0ABU5F882_9BACT</name>
<sequence length="195" mass="22737">MRTLDDAWRWYQAVAEGMKRLTHLAKFWGEFPWEQSDEWVARVKQNNVLRHVEAVQMSAEAKVVSDEHDDLAVLVLFSVFEAVVRDRLRSQLEPEISRLKHPSLVRAGKEVEETIAHGSFGKLLQAFKLNEQEKNLVEQVNQIRAWRNWVAHGRRAEMRPATEVRPRDAYERLNEFLQLIQNFTPADSTPPVTQP</sequence>